<dbReference type="EMBL" id="JAAMOX010000001">
    <property type="protein sequence ID" value="NIH53894.1"/>
    <property type="molecule type" value="Genomic_DNA"/>
</dbReference>
<dbReference type="InterPro" id="IPR024006">
    <property type="entry name" value="Alt_signal_exp_actinobact"/>
</dbReference>
<keyword evidence="2" id="KW-1185">Reference proteome</keyword>
<name>A0A7X5R1C3_9MICO</name>
<dbReference type="RefSeq" id="WP_167149881.1">
    <property type="nucleotide sequence ID" value="NZ_JAAMOX010000001.1"/>
</dbReference>
<proteinExistence type="predicted"/>
<dbReference type="AlphaFoldDB" id="A0A7X5R1C3"/>
<accession>A0A7X5R1C3</accession>
<protein>
    <submittedName>
        <fullName evidence="1">Alternate signal-mediated exported protein</fullName>
    </submittedName>
</protein>
<dbReference type="NCBIfam" id="TIGR04089">
    <property type="entry name" value="exp_by_SipW_III"/>
    <property type="match status" value="1"/>
</dbReference>
<evidence type="ECO:0000313" key="2">
    <source>
        <dbReference type="Proteomes" id="UP000541033"/>
    </source>
</evidence>
<organism evidence="1 2">
    <name type="scientific">Lysinibacter cavernae</name>
    <dbReference type="NCBI Taxonomy" id="1640652"/>
    <lineage>
        <taxon>Bacteria</taxon>
        <taxon>Bacillati</taxon>
        <taxon>Actinomycetota</taxon>
        <taxon>Actinomycetes</taxon>
        <taxon>Micrococcales</taxon>
        <taxon>Microbacteriaceae</taxon>
        <taxon>Lysinibacter</taxon>
    </lineage>
</organism>
<sequence length="206" mass="21216">MKTAAKGLIIGSLGVGLLVGGSTFALWVDNADVDGGLITAGNLDVSPEGGASWFDVSPDVDHGAVGATRHSIDPATFLIVPGDTIEYNQALKLDLSGDNLKAKLTVDVPTLTDVAGQPTFDSRLTGQYRVYLGDTATGTPIGTGATPLGDSLVVNDLTPASASTDDTYTVVITFHFDSGTEGQELVGVNAKALLDDLNVTLDQVRP</sequence>
<evidence type="ECO:0000313" key="1">
    <source>
        <dbReference type="EMBL" id="NIH53894.1"/>
    </source>
</evidence>
<reference evidence="1 2" key="1">
    <citation type="submission" date="2020-02" db="EMBL/GenBank/DDBJ databases">
        <title>Sequencing the genomes of 1000 actinobacteria strains.</title>
        <authorList>
            <person name="Klenk H.-P."/>
        </authorList>
    </citation>
    <scope>NUCLEOTIDE SEQUENCE [LARGE SCALE GENOMIC DNA]</scope>
    <source>
        <strain evidence="1 2">DSM 27960</strain>
    </source>
</reference>
<gene>
    <name evidence="1" type="ORF">FHX76_001762</name>
</gene>
<dbReference type="Proteomes" id="UP000541033">
    <property type="component" value="Unassembled WGS sequence"/>
</dbReference>
<comment type="caution">
    <text evidence="1">The sequence shown here is derived from an EMBL/GenBank/DDBJ whole genome shotgun (WGS) entry which is preliminary data.</text>
</comment>